<dbReference type="EMBL" id="JBHTEK010000001">
    <property type="protein sequence ID" value="MFC7667229.1"/>
    <property type="molecule type" value="Genomic_DNA"/>
</dbReference>
<dbReference type="CDD" id="cd10918">
    <property type="entry name" value="CE4_NodB_like_5s_6s"/>
    <property type="match status" value="1"/>
</dbReference>
<evidence type="ECO:0000259" key="3">
    <source>
        <dbReference type="PROSITE" id="PS51677"/>
    </source>
</evidence>
<name>A0ABW2U483_9BACT</name>
<comment type="caution">
    <text evidence="4">The sequence shown here is derived from an EMBL/GenBank/DDBJ whole genome shotgun (WGS) entry which is preliminary data.</text>
</comment>
<dbReference type="EC" id="3.-.-.-" evidence="4"/>
<dbReference type="PROSITE" id="PS51677">
    <property type="entry name" value="NODB"/>
    <property type="match status" value="1"/>
</dbReference>
<dbReference type="InterPro" id="IPR051398">
    <property type="entry name" value="Polysacch_Deacetylase"/>
</dbReference>
<dbReference type="PANTHER" id="PTHR34216">
    <property type="match status" value="1"/>
</dbReference>
<dbReference type="SUPFAM" id="SSF88713">
    <property type="entry name" value="Glycoside hydrolase/deacetylase"/>
    <property type="match status" value="1"/>
</dbReference>
<protein>
    <submittedName>
        <fullName evidence="4">Polysaccharide deacetylase family protein</fullName>
        <ecNumber evidence="4">3.-.-.-</ecNumber>
    </submittedName>
</protein>
<evidence type="ECO:0000313" key="4">
    <source>
        <dbReference type="EMBL" id="MFC7667229.1"/>
    </source>
</evidence>
<dbReference type="Gene3D" id="3.20.20.370">
    <property type="entry name" value="Glycoside hydrolase/deacetylase"/>
    <property type="match status" value="1"/>
</dbReference>
<keyword evidence="4" id="KW-0378">Hydrolase</keyword>
<dbReference type="PANTHER" id="PTHR34216:SF3">
    <property type="entry name" value="POLY-BETA-1,6-N-ACETYL-D-GLUCOSAMINE N-DEACETYLASE"/>
    <property type="match status" value="1"/>
</dbReference>
<keyword evidence="5" id="KW-1185">Reference proteome</keyword>
<keyword evidence="2" id="KW-0732">Signal</keyword>
<dbReference type="InterPro" id="IPR002509">
    <property type="entry name" value="NODB_dom"/>
</dbReference>
<feature type="domain" description="NodB homology" evidence="3">
    <location>
        <begin position="55"/>
        <end position="263"/>
    </location>
</feature>
<accession>A0ABW2U483</accession>
<reference evidence="5" key="1">
    <citation type="journal article" date="2019" name="Int. J. Syst. Evol. Microbiol.">
        <title>The Global Catalogue of Microorganisms (GCM) 10K type strain sequencing project: providing services to taxonomists for standard genome sequencing and annotation.</title>
        <authorList>
            <consortium name="The Broad Institute Genomics Platform"/>
            <consortium name="The Broad Institute Genome Sequencing Center for Infectious Disease"/>
            <person name="Wu L."/>
            <person name="Ma J."/>
        </authorList>
    </citation>
    <scope>NUCLEOTIDE SEQUENCE [LARGE SCALE GENOMIC DNA]</scope>
    <source>
        <strain evidence="5">JCM 19635</strain>
    </source>
</reference>
<dbReference type="Proteomes" id="UP001596513">
    <property type="component" value="Unassembled WGS sequence"/>
</dbReference>
<organism evidence="4 5">
    <name type="scientific">Hymenobacter humi</name>
    <dbReference type="NCBI Taxonomy" id="1411620"/>
    <lineage>
        <taxon>Bacteria</taxon>
        <taxon>Pseudomonadati</taxon>
        <taxon>Bacteroidota</taxon>
        <taxon>Cytophagia</taxon>
        <taxon>Cytophagales</taxon>
        <taxon>Hymenobacteraceae</taxon>
        <taxon>Hymenobacter</taxon>
    </lineage>
</organism>
<dbReference type="RefSeq" id="WP_380205938.1">
    <property type="nucleotide sequence ID" value="NZ_JBHTEK010000001.1"/>
</dbReference>
<comment type="subcellular location">
    <subcellularLocation>
        <location evidence="1">Secreted</location>
    </subcellularLocation>
</comment>
<proteinExistence type="predicted"/>
<dbReference type="InterPro" id="IPR011330">
    <property type="entry name" value="Glyco_hydro/deAcase_b/a-brl"/>
</dbReference>
<dbReference type="Pfam" id="PF01522">
    <property type="entry name" value="Polysacc_deac_1"/>
    <property type="match status" value="1"/>
</dbReference>
<evidence type="ECO:0000313" key="5">
    <source>
        <dbReference type="Proteomes" id="UP001596513"/>
    </source>
</evidence>
<sequence length="263" mass="29372">MYHALLAHPGPSPHAVHIAAQLFEQQMAWLHAHRYEAITVAELHRRLTDSELTPNTVVITFDDGYLSLLTQATPVLSKYGFAATLFLTTGFVGLPEFPASFAAAVPPGDRPLTWAEVREMHALGWNIQAHSCTHVPHAGLPAQQLRTELDESKRLIQSNLGADVAFYAFPYGSYDRHTLQALHHANYRAGFSVHSGQVTPYHDLKRLPRVEMNTSCSLEVFESLVRTGHVSSAAQYRAWVRDGVFYFPVVKDTLQKVFKSLVN</sequence>
<evidence type="ECO:0000256" key="1">
    <source>
        <dbReference type="ARBA" id="ARBA00004613"/>
    </source>
</evidence>
<evidence type="ECO:0000256" key="2">
    <source>
        <dbReference type="ARBA" id="ARBA00022729"/>
    </source>
</evidence>
<dbReference type="GO" id="GO:0016787">
    <property type="term" value="F:hydrolase activity"/>
    <property type="evidence" value="ECO:0007669"/>
    <property type="project" value="UniProtKB-KW"/>
</dbReference>
<gene>
    <name evidence="4" type="ORF">ACFQT0_07205</name>
</gene>